<dbReference type="PANTHER" id="PTHR48090:SF1">
    <property type="entry name" value="PROPHAGE BACTOPRENOL GLUCOSYL TRANSFERASE HOMOLOG"/>
    <property type="match status" value="1"/>
</dbReference>
<evidence type="ECO:0000256" key="2">
    <source>
        <dbReference type="ARBA" id="ARBA00022475"/>
    </source>
</evidence>
<dbReference type="PANTHER" id="PTHR48090">
    <property type="entry name" value="UNDECAPRENYL-PHOSPHATE 4-DEOXY-4-FORMAMIDO-L-ARABINOSE TRANSFERASE-RELATED"/>
    <property type="match status" value="1"/>
</dbReference>
<reference evidence="12" key="1">
    <citation type="journal article" date="2020" name="mSystems">
        <title>Genome- and Community-Level Interaction Insights into Carbon Utilization and Element Cycling Functions of Hydrothermarchaeota in Hydrothermal Sediment.</title>
        <authorList>
            <person name="Zhou Z."/>
            <person name="Liu Y."/>
            <person name="Xu W."/>
            <person name="Pan J."/>
            <person name="Luo Z.H."/>
            <person name="Li M."/>
        </authorList>
    </citation>
    <scope>NUCLEOTIDE SEQUENCE [LARGE SCALE GENOMIC DNA]</scope>
    <source>
        <strain evidence="12">SpSt-508</strain>
    </source>
</reference>
<keyword evidence="4 12" id="KW-0808">Transferase</keyword>
<accession>A0A7C4QTP6</accession>
<dbReference type="Gene3D" id="3.90.550.10">
    <property type="entry name" value="Spore Coat Polysaccharide Biosynthesis Protein SpsA, Chain A"/>
    <property type="match status" value="1"/>
</dbReference>
<evidence type="ECO:0000259" key="11">
    <source>
        <dbReference type="Pfam" id="PF00535"/>
    </source>
</evidence>
<evidence type="ECO:0000256" key="10">
    <source>
        <dbReference type="SAM" id="Phobius"/>
    </source>
</evidence>
<dbReference type="FunFam" id="3.90.550.10:FF:000079">
    <property type="entry name" value="Probable glycosyl transferase"/>
    <property type="match status" value="1"/>
</dbReference>
<gene>
    <name evidence="12" type="ORF">ENS64_02715</name>
</gene>
<evidence type="ECO:0000256" key="3">
    <source>
        <dbReference type="ARBA" id="ARBA00022676"/>
    </source>
</evidence>
<evidence type="ECO:0000313" key="12">
    <source>
        <dbReference type="EMBL" id="HGT38170.1"/>
    </source>
</evidence>
<proteinExistence type="inferred from homology"/>
<name>A0A7C4QTP6_9PLAN</name>
<dbReference type="InterPro" id="IPR001173">
    <property type="entry name" value="Glyco_trans_2-like"/>
</dbReference>
<dbReference type="EMBL" id="DSVQ01000006">
    <property type="protein sequence ID" value="HGT38170.1"/>
    <property type="molecule type" value="Genomic_DNA"/>
</dbReference>
<keyword evidence="2" id="KW-1003">Cell membrane</keyword>
<dbReference type="AlphaFoldDB" id="A0A7C4QTP6"/>
<dbReference type="SUPFAM" id="SSF53448">
    <property type="entry name" value="Nucleotide-diphospho-sugar transferases"/>
    <property type="match status" value="1"/>
</dbReference>
<comment type="subcellular location">
    <subcellularLocation>
        <location evidence="1">Cell membrane</location>
        <topology evidence="1">Multi-pass membrane protein</topology>
    </subcellularLocation>
</comment>
<evidence type="ECO:0000256" key="1">
    <source>
        <dbReference type="ARBA" id="ARBA00004651"/>
    </source>
</evidence>
<feature type="transmembrane region" description="Helical" evidence="10">
    <location>
        <begin position="232"/>
        <end position="253"/>
    </location>
</feature>
<protein>
    <submittedName>
        <fullName evidence="12">Glycosyltransferase</fullName>
    </submittedName>
</protein>
<dbReference type="CDD" id="cd04187">
    <property type="entry name" value="DPM1_like_bac"/>
    <property type="match status" value="1"/>
</dbReference>
<feature type="domain" description="Glycosyltransferase 2-like" evidence="11">
    <location>
        <begin position="8"/>
        <end position="168"/>
    </location>
</feature>
<evidence type="ECO:0000256" key="7">
    <source>
        <dbReference type="ARBA" id="ARBA00023136"/>
    </source>
</evidence>
<feature type="transmembrane region" description="Helical" evidence="10">
    <location>
        <begin position="265"/>
        <end position="290"/>
    </location>
</feature>
<dbReference type="GO" id="GO:0016757">
    <property type="term" value="F:glycosyltransferase activity"/>
    <property type="evidence" value="ECO:0007669"/>
    <property type="project" value="UniProtKB-KW"/>
</dbReference>
<dbReference type="GO" id="GO:0005886">
    <property type="term" value="C:plasma membrane"/>
    <property type="evidence" value="ECO:0007669"/>
    <property type="project" value="UniProtKB-SubCell"/>
</dbReference>
<evidence type="ECO:0000256" key="8">
    <source>
        <dbReference type="ARBA" id="ARBA00038152"/>
    </source>
</evidence>
<evidence type="ECO:0000256" key="5">
    <source>
        <dbReference type="ARBA" id="ARBA00022692"/>
    </source>
</evidence>
<feature type="region of interest" description="Disordered" evidence="9">
    <location>
        <begin position="316"/>
        <end position="354"/>
    </location>
</feature>
<organism evidence="12">
    <name type="scientific">Schlesneria paludicola</name>
    <dbReference type="NCBI Taxonomy" id="360056"/>
    <lineage>
        <taxon>Bacteria</taxon>
        <taxon>Pseudomonadati</taxon>
        <taxon>Planctomycetota</taxon>
        <taxon>Planctomycetia</taxon>
        <taxon>Planctomycetales</taxon>
        <taxon>Planctomycetaceae</taxon>
        <taxon>Schlesneria</taxon>
    </lineage>
</organism>
<sequence length="354" mass="39772">MADPHLLSIVVPFYNEQDNLRPLYEQIRDVLEELPYDFELILVDDGSTDGGSEVARRLHAEDLRVKLISLSRNFGHQMALTAGIEHASGAAVISMDADLQHPPQVIPELIRKWEAGFEVVYTIREATEDAGLCKRWTSAIFYWFINCCVEMHIVPNAADFRLMDRKVVDCFKGMRERNRFVRGMTSWVGFKQTTVPFLAARRHAGHSKYTLRNMLRFALDGITSFSTVPLRFATYLGFGSAFLGVPYAVWALYARIVLGDTVPGWSSLIVAVLFLGGVQLICLGILGEYIGRIYEEVKGRPLYIARERLGFEPARQAAAQRKDDNGAFCEQGPSGDTSFSPHRQPPVSEEVSAY</sequence>
<keyword evidence="7 10" id="KW-0472">Membrane</keyword>
<dbReference type="InterPro" id="IPR029044">
    <property type="entry name" value="Nucleotide-diphossugar_trans"/>
</dbReference>
<keyword evidence="3" id="KW-0328">Glycosyltransferase</keyword>
<dbReference type="Pfam" id="PF00535">
    <property type="entry name" value="Glycos_transf_2"/>
    <property type="match status" value="1"/>
</dbReference>
<dbReference type="InterPro" id="IPR050256">
    <property type="entry name" value="Glycosyltransferase_2"/>
</dbReference>
<comment type="caution">
    <text evidence="12">The sequence shown here is derived from an EMBL/GenBank/DDBJ whole genome shotgun (WGS) entry which is preliminary data.</text>
</comment>
<comment type="similarity">
    <text evidence="8">Belongs to the glycosyltransferase 2 family. GtrB subfamily.</text>
</comment>
<keyword evidence="5 10" id="KW-0812">Transmembrane</keyword>
<evidence type="ECO:0000256" key="6">
    <source>
        <dbReference type="ARBA" id="ARBA00022989"/>
    </source>
</evidence>
<evidence type="ECO:0000256" key="9">
    <source>
        <dbReference type="SAM" id="MobiDB-lite"/>
    </source>
</evidence>
<evidence type="ECO:0000256" key="4">
    <source>
        <dbReference type="ARBA" id="ARBA00022679"/>
    </source>
</evidence>
<keyword evidence="6 10" id="KW-1133">Transmembrane helix</keyword>